<protein>
    <submittedName>
        <fullName evidence="2">Uncharacterized protein</fullName>
    </submittedName>
</protein>
<reference evidence="1" key="1">
    <citation type="submission" date="2022-06" db="EMBL/GenBank/DDBJ databases">
        <authorList>
            <person name="Berger JAMES D."/>
            <person name="Berger JAMES D."/>
        </authorList>
    </citation>
    <scope>NUCLEOTIDE SEQUENCE [LARGE SCALE GENOMIC DNA]</scope>
</reference>
<name>A0AA85IWS3_TRIRE</name>
<dbReference type="WBParaSite" id="TREG1_113520.1">
    <property type="protein sequence ID" value="TREG1_113520.1"/>
    <property type="gene ID" value="TREG1_113520"/>
</dbReference>
<proteinExistence type="predicted"/>
<keyword evidence="1" id="KW-1185">Reference proteome</keyword>
<dbReference type="InterPro" id="IPR008949">
    <property type="entry name" value="Isoprenoid_synthase_dom_sf"/>
</dbReference>
<organism evidence="1 2">
    <name type="scientific">Trichobilharzia regenti</name>
    <name type="common">Nasal bird schistosome</name>
    <dbReference type="NCBI Taxonomy" id="157069"/>
    <lineage>
        <taxon>Eukaryota</taxon>
        <taxon>Metazoa</taxon>
        <taxon>Spiralia</taxon>
        <taxon>Lophotrochozoa</taxon>
        <taxon>Platyhelminthes</taxon>
        <taxon>Trematoda</taxon>
        <taxon>Digenea</taxon>
        <taxon>Strigeidida</taxon>
        <taxon>Schistosomatoidea</taxon>
        <taxon>Schistosomatidae</taxon>
        <taxon>Trichobilharzia</taxon>
    </lineage>
</organism>
<accession>A0AA85IWS3</accession>
<dbReference type="InterPro" id="IPR002060">
    <property type="entry name" value="Squ/phyt_synthse"/>
</dbReference>
<dbReference type="Pfam" id="PF00494">
    <property type="entry name" value="SQS_PSY"/>
    <property type="match status" value="1"/>
</dbReference>
<sequence length="330" mass="38096">MRFLAAKTTYCLSVVQKYDYENYLCSLLLPGSKYGFALALRAFNVELAQIYDRAKNIEQAKYRFQFWKDIVEYLFSGSASSSRYHTPLEQELKEAVSSLTLSKERFYQLITSRERHFNQSSFLTCKAAEAYFDDTYTPIHCLLSEAYGFEMVTLSPLLSHLGKAQGMVNMLRSSVLLAQHKNVVLFPLDLINQHNLTQEHILRFLRTNISLITRSDDEAVKALTKDIASLGHFHAKRVSKLACEIMLKSFSTPTFNSLKLQEKDMRQRSLIRSTLPRLLLPLVPVINYLNYLGYSANFDVRLNYKYSNGLLPLQLCWNAWRNKIPQGLKK</sequence>
<evidence type="ECO:0000313" key="1">
    <source>
        <dbReference type="Proteomes" id="UP000050795"/>
    </source>
</evidence>
<dbReference type="SUPFAM" id="SSF48576">
    <property type="entry name" value="Terpenoid synthases"/>
    <property type="match status" value="1"/>
</dbReference>
<dbReference type="Proteomes" id="UP000050795">
    <property type="component" value="Unassembled WGS sequence"/>
</dbReference>
<reference evidence="2" key="2">
    <citation type="submission" date="2023-11" db="UniProtKB">
        <authorList>
            <consortium name="WormBaseParasite"/>
        </authorList>
    </citation>
    <scope>IDENTIFICATION</scope>
</reference>
<dbReference type="Gene3D" id="1.10.600.10">
    <property type="entry name" value="Farnesyl Diphosphate Synthase"/>
    <property type="match status" value="1"/>
</dbReference>
<dbReference type="AlphaFoldDB" id="A0AA85IWS3"/>
<evidence type="ECO:0000313" key="2">
    <source>
        <dbReference type="WBParaSite" id="TREG1_113520.1"/>
    </source>
</evidence>